<dbReference type="Pfam" id="PF17757">
    <property type="entry name" value="UvrB_inter"/>
    <property type="match status" value="1"/>
</dbReference>
<comment type="similarity">
    <text evidence="9">In the C-terminal section; belongs to the helicase family. RecG subfamily.</text>
</comment>
<reference evidence="12 13" key="1">
    <citation type="submission" date="2021-03" db="EMBL/GenBank/DDBJ databases">
        <title>Glycomyces sp. nov., a novel actinomycete isolated from soil.</title>
        <authorList>
            <person name="Yang X."/>
            <person name="Xu X."/>
        </authorList>
    </citation>
    <scope>NUCLEOTIDE SEQUENCE [LARGE SCALE GENOMIC DNA]</scope>
    <source>
        <strain evidence="12 13">NEAU-S30</strain>
    </source>
</reference>
<dbReference type="PANTHER" id="PTHR47964:SF1">
    <property type="entry name" value="ATP-DEPENDENT DNA HELICASE HOMOLOG RECG, CHLOROPLASTIC"/>
    <property type="match status" value="1"/>
</dbReference>
<dbReference type="SMART" id="SM01058">
    <property type="entry name" value="CarD_TRCF"/>
    <property type="match status" value="1"/>
</dbReference>
<dbReference type="InterPro" id="IPR004576">
    <property type="entry name" value="Mfd"/>
</dbReference>
<dbReference type="CDD" id="cd18810">
    <property type="entry name" value="SF2_C_TRCF"/>
    <property type="match status" value="1"/>
</dbReference>
<evidence type="ECO:0000256" key="7">
    <source>
        <dbReference type="ARBA" id="ARBA00023125"/>
    </source>
</evidence>
<evidence type="ECO:0000256" key="4">
    <source>
        <dbReference type="ARBA" id="ARBA00022801"/>
    </source>
</evidence>
<evidence type="ECO:0000259" key="10">
    <source>
        <dbReference type="PROSITE" id="PS51192"/>
    </source>
</evidence>
<feature type="domain" description="Helicase ATP-binding" evidence="10">
    <location>
        <begin position="678"/>
        <end position="839"/>
    </location>
</feature>
<keyword evidence="4 9" id="KW-0378">Hydrolase</keyword>
<dbReference type="PROSITE" id="PS51194">
    <property type="entry name" value="HELICASE_CTER"/>
    <property type="match status" value="1"/>
</dbReference>
<dbReference type="PANTHER" id="PTHR47964">
    <property type="entry name" value="ATP-DEPENDENT DNA HELICASE HOMOLOG RECG, CHLOROPLASTIC"/>
    <property type="match status" value="1"/>
</dbReference>
<dbReference type="SUPFAM" id="SSF143517">
    <property type="entry name" value="TRCF domain-like"/>
    <property type="match status" value="1"/>
</dbReference>
<keyword evidence="8 9" id="KW-0234">DNA repair</keyword>
<evidence type="ECO:0000256" key="5">
    <source>
        <dbReference type="ARBA" id="ARBA00022806"/>
    </source>
</evidence>
<dbReference type="EMBL" id="JAGFNP010000003">
    <property type="protein sequence ID" value="MBO3732658.1"/>
    <property type="molecule type" value="Genomic_DNA"/>
</dbReference>
<gene>
    <name evidence="9 12" type="primary">mfd</name>
    <name evidence="12" type="ORF">J5V16_07470</name>
</gene>
<keyword evidence="6 9" id="KW-0067">ATP-binding</keyword>
<dbReference type="SMART" id="SM00490">
    <property type="entry name" value="HELICc"/>
    <property type="match status" value="1"/>
</dbReference>
<evidence type="ECO:0000256" key="2">
    <source>
        <dbReference type="ARBA" id="ARBA00022741"/>
    </source>
</evidence>
<evidence type="ECO:0000313" key="13">
    <source>
        <dbReference type="Proteomes" id="UP000681341"/>
    </source>
</evidence>
<accession>A0ABS3U1J9</accession>
<comment type="similarity">
    <text evidence="9">In the N-terminal section; belongs to the UvrB family.</text>
</comment>
<dbReference type="Gene3D" id="3.90.1150.50">
    <property type="entry name" value="Transcription-repair-coupling factor, D7 domain"/>
    <property type="match status" value="1"/>
</dbReference>
<comment type="subcellular location">
    <subcellularLocation>
        <location evidence="9">Cytoplasm</location>
    </subcellularLocation>
</comment>
<comment type="function">
    <text evidence="9">Couples transcription and DNA repair by recognizing RNA polymerase (RNAP) stalled at DNA lesions. Mediates ATP-dependent release of RNAP and its truncated transcript from the DNA, and recruitment of nucleotide excision repair machinery to the damaged site.</text>
</comment>
<evidence type="ECO:0000256" key="1">
    <source>
        <dbReference type="ARBA" id="ARBA00022490"/>
    </source>
</evidence>
<dbReference type="Gene3D" id="3.40.50.11180">
    <property type="match status" value="1"/>
</dbReference>
<dbReference type="InterPro" id="IPR041471">
    <property type="entry name" value="UvrB_inter"/>
</dbReference>
<organism evidence="12 13">
    <name type="scientific">Glycomyces niveus</name>
    <dbReference type="NCBI Taxonomy" id="2820287"/>
    <lineage>
        <taxon>Bacteria</taxon>
        <taxon>Bacillati</taxon>
        <taxon>Actinomycetota</taxon>
        <taxon>Actinomycetes</taxon>
        <taxon>Glycomycetales</taxon>
        <taxon>Glycomycetaceae</taxon>
        <taxon>Glycomyces</taxon>
    </lineage>
</organism>
<dbReference type="SUPFAM" id="SSF52540">
    <property type="entry name" value="P-loop containing nucleoside triphosphate hydrolases"/>
    <property type="match status" value="4"/>
</dbReference>
<evidence type="ECO:0000259" key="11">
    <source>
        <dbReference type="PROSITE" id="PS51194"/>
    </source>
</evidence>
<keyword evidence="3 9" id="KW-0227">DNA damage</keyword>
<dbReference type="InterPro" id="IPR005118">
    <property type="entry name" value="TRCF_C"/>
</dbReference>
<dbReference type="InterPro" id="IPR036101">
    <property type="entry name" value="CarD-like/TRCF_RID_sf"/>
</dbReference>
<dbReference type="Pfam" id="PF02559">
    <property type="entry name" value="CarD_TRCF_RID"/>
    <property type="match status" value="1"/>
</dbReference>
<dbReference type="EC" id="3.6.4.-" evidence="9"/>
<keyword evidence="2 9" id="KW-0547">Nucleotide-binding</keyword>
<dbReference type="PROSITE" id="PS51192">
    <property type="entry name" value="HELICASE_ATP_BIND_1"/>
    <property type="match status" value="1"/>
</dbReference>
<keyword evidence="7 9" id="KW-0238">DNA-binding</keyword>
<keyword evidence="1 9" id="KW-0963">Cytoplasm</keyword>
<proteinExistence type="inferred from homology"/>
<keyword evidence="13" id="KW-1185">Reference proteome</keyword>
<dbReference type="HAMAP" id="MF_00969">
    <property type="entry name" value="TRCF"/>
    <property type="match status" value="1"/>
</dbReference>
<dbReference type="InterPro" id="IPR014001">
    <property type="entry name" value="Helicase_ATP-bd"/>
</dbReference>
<dbReference type="Pfam" id="PF03461">
    <property type="entry name" value="TRCF"/>
    <property type="match status" value="1"/>
</dbReference>
<dbReference type="NCBIfam" id="TIGR00580">
    <property type="entry name" value="mfd"/>
    <property type="match status" value="1"/>
</dbReference>
<dbReference type="Gene3D" id="2.40.10.170">
    <property type="match status" value="1"/>
</dbReference>
<evidence type="ECO:0000313" key="12">
    <source>
        <dbReference type="EMBL" id="MBO3732658.1"/>
    </source>
</evidence>
<dbReference type="Pfam" id="PF00271">
    <property type="entry name" value="Helicase_C"/>
    <property type="match status" value="1"/>
</dbReference>
<comment type="caution">
    <text evidence="12">The sequence shown here is derived from an EMBL/GenBank/DDBJ whole genome shotgun (WGS) entry which is preliminary data.</text>
</comment>
<dbReference type="SMART" id="SM00982">
    <property type="entry name" value="TRCF"/>
    <property type="match status" value="1"/>
</dbReference>
<dbReference type="SMART" id="SM00487">
    <property type="entry name" value="DEXDc"/>
    <property type="match status" value="1"/>
</dbReference>
<dbReference type="Gene3D" id="3.40.50.300">
    <property type="entry name" value="P-loop containing nucleotide triphosphate hydrolases"/>
    <property type="match status" value="2"/>
</dbReference>
<protein>
    <recommendedName>
        <fullName evidence="9">Transcription-repair-coupling factor</fullName>
        <shortName evidence="9">TRCF</shortName>
        <ecNumber evidence="9">3.6.4.-</ecNumber>
    </recommendedName>
</protein>
<dbReference type="Gene3D" id="3.30.2060.10">
    <property type="entry name" value="Penicillin-binding protein 1b domain"/>
    <property type="match status" value="1"/>
</dbReference>
<evidence type="ECO:0000256" key="3">
    <source>
        <dbReference type="ARBA" id="ARBA00022763"/>
    </source>
</evidence>
<sequence>MSEGRSVPKLASLLTAAAKAPKLARIAELASSSDRPVDVVAVPGARPLALAQAAAHAGGPVLAVTATSREAEELAESLASFIAEEDIALYPAWETLPHERLSPRSDTVGARLELLHRIHAGNLPRVIVTPVRGALQPQLKGLGEREPVQLRRGDETDLTDLAAHLVDLAYERVDLVEKRGEFAVRGGILDVFPPTAQHPLRLEFFGDEVDSIREFSVADQRSLDEAPELRAVACRELLLTDEVRDRAAALGDAYPGLAEMCAKLAQGIPVEGMESLLPALAGPEELQLFQEVLPRNALVVAIEPERIRTRALDLVATSNEFLEASWAAAAAGAEAPVDLRHGGARDAVNLLSAGTFHDLAEARTAALAKGQRWWTISPFAVAPEEDAIAAELAAITGEPLHYGEVSADDAVTVDLGITETPRYHGNTPQLVADMQAWTREGRAVAVVYPALGGAERAAEQLKAEGIGAHLEPAPAAFRAGEVVACTGTLALGFADAASGLVVVTAADIAGGKALAAQKPRKGKAAKRRGVVNPLELSPGDFVVHDAHGVGKYVELVRRAIGGAEREYLVIEYAASKRGQPGDRLFVPTDSLDQLTRYVGGEQPTVHKLGGADWQKTKRRARKAVREIAAELIQLYAARQAAQGHAFSPDTPWQRELEDAFPYIETPDQMSAIMDTKADMEARVPMDRLVMGDVGYGKTEVAVRAAFKAVQDGKQVAVLVPTTLLASQHYGTFVERMGQFPVKIKQLSRFQSAREAAEIQKGIAAGEVDILVGTHRLLQAETRFKDLGLIIVDEEQRFGVEHKEKLKALRTAVDVLTMSATPIPRTLEMAVTGIREMSQIQTPPEERHPVLTYVGAWEGKQVAAAIRRELLRDGQAFYLHNRVESIDKAAQRLRELIPEARVAVAHGKMTESQLEQIMQGFWEGEYDVLVSTTIIESGIDIPNANTLIVERADLLGLSQLHQIRGRVGRSRERAYAYFLYPPEQPLSETAHERLATIAQHSELGAGMYVAMKDLEIRGAGNLLGAEQSGHIADVGFDLYLRMVGEAVASFKGGAEEPPAPVKVELPLDANIPFDYVEVERLRLEMYRKISEVHSEAELDEVREEMEDRYGPAPDQVQTLFHLARFRLLARNHGLTDVALQGKNLRFSTIELPDSKQLRLSRHYPDAHYKQPAGLISVPRPTTSKIGGKPLEGLALLQWCADLIKDVIPEAAASR</sequence>
<dbReference type="Pfam" id="PF00270">
    <property type="entry name" value="DEAD"/>
    <property type="match status" value="1"/>
</dbReference>
<evidence type="ECO:0000256" key="8">
    <source>
        <dbReference type="ARBA" id="ARBA00023204"/>
    </source>
</evidence>
<feature type="domain" description="Helicase C-terminal" evidence="11">
    <location>
        <begin position="857"/>
        <end position="1014"/>
    </location>
</feature>
<dbReference type="InterPro" id="IPR003711">
    <property type="entry name" value="CarD-like/TRCF_RID"/>
</dbReference>
<dbReference type="SUPFAM" id="SSF141259">
    <property type="entry name" value="CarD-like"/>
    <property type="match status" value="1"/>
</dbReference>
<dbReference type="InterPro" id="IPR011545">
    <property type="entry name" value="DEAD/DEAH_box_helicase_dom"/>
</dbReference>
<dbReference type="InterPro" id="IPR027417">
    <property type="entry name" value="P-loop_NTPase"/>
</dbReference>
<name>A0ABS3U1J9_9ACTN</name>
<evidence type="ECO:0000256" key="6">
    <source>
        <dbReference type="ARBA" id="ARBA00022840"/>
    </source>
</evidence>
<keyword evidence="5" id="KW-0347">Helicase</keyword>
<dbReference type="InterPro" id="IPR001650">
    <property type="entry name" value="Helicase_C-like"/>
</dbReference>
<dbReference type="InterPro" id="IPR047112">
    <property type="entry name" value="RecG/Mfd"/>
</dbReference>
<dbReference type="CDD" id="cd17991">
    <property type="entry name" value="DEXHc_TRCF"/>
    <property type="match status" value="1"/>
</dbReference>
<dbReference type="InterPro" id="IPR037235">
    <property type="entry name" value="TRCF-like_C_D7"/>
</dbReference>
<dbReference type="RefSeq" id="WP_208495445.1">
    <property type="nucleotide sequence ID" value="NZ_JAGFNP010000003.1"/>
</dbReference>
<dbReference type="Proteomes" id="UP000681341">
    <property type="component" value="Unassembled WGS sequence"/>
</dbReference>
<evidence type="ECO:0000256" key="9">
    <source>
        <dbReference type="HAMAP-Rule" id="MF_00969"/>
    </source>
</evidence>